<name>D1NUU3_9BIFI</name>
<gene>
    <name evidence="1" type="ORF">BIFGAL_03620</name>
</gene>
<dbReference type="AlphaFoldDB" id="D1NUU3"/>
<evidence type="ECO:0000313" key="2">
    <source>
        <dbReference type="Proteomes" id="UP000003656"/>
    </source>
</evidence>
<comment type="caution">
    <text evidence="1">The sequence shown here is derived from an EMBL/GenBank/DDBJ whole genome shotgun (WGS) entry which is preliminary data.</text>
</comment>
<reference evidence="1 2" key="1">
    <citation type="submission" date="2009-11" db="EMBL/GenBank/DDBJ databases">
        <authorList>
            <person name="Weinstock G."/>
            <person name="Sodergren E."/>
            <person name="Clifton S."/>
            <person name="Fulton L."/>
            <person name="Fulton B."/>
            <person name="Courtney L."/>
            <person name="Fronick C."/>
            <person name="Harrison M."/>
            <person name="Strong C."/>
            <person name="Farmer C."/>
            <person name="Delahaunty K."/>
            <person name="Markovic C."/>
            <person name="Hall O."/>
            <person name="Minx P."/>
            <person name="Tomlinson C."/>
            <person name="Mitreva M."/>
            <person name="Nelson J."/>
            <person name="Hou S."/>
            <person name="Wollam A."/>
            <person name="Pepin K.H."/>
            <person name="Johnson M."/>
            <person name="Bhonagiri V."/>
            <person name="Nash W.E."/>
            <person name="Warren W."/>
            <person name="Chinwalla A."/>
            <person name="Mardis E.R."/>
            <person name="Wilson R.K."/>
        </authorList>
    </citation>
    <scope>NUCLEOTIDE SEQUENCE [LARGE SCALE GENOMIC DNA]</scope>
    <source>
        <strain evidence="1 2">DSM 20093</strain>
    </source>
</reference>
<proteinExistence type="predicted"/>
<protein>
    <submittedName>
        <fullName evidence="1">Uncharacterized protein</fullName>
    </submittedName>
</protein>
<sequence>MHMVSQFVVQVTGVVEHRQPPCKAVRHATNARARDYRVAYTNPI</sequence>
<dbReference type="EMBL" id="ABXB03000003">
    <property type="protein sequence ID" value="EFA22594.1"/>
    <property type="molecule type" value="Genomic_DNA"/>
</dbReference>
<organism evidence="1 2">
    <name type="scientific">Bifidobacterium gallicum DSM 20093 = LMG 11596</name>
    <dbReference type="NCBI Taxonomy" id="561180"/>
    <lineage>
        <taxon>Bacteria</taxon>
        <taxon>Bacillati</taxon>
        <taxon>Actinomycetota</taxon>
        <taxon>Actinomycetes</taxon>
        <taxon>Bifidobacteriales</taxon>
        <taxon>Bifidobacteriaceae</taxon>
        <taxon>Bifidobacterium</taxon>
    </lineage>
</organism>
<evidence type="ECO:0000313" key="1">
    <source>
        <dbReference type="EMBL" id="EFA22594.1"/>
    </source>
</evidence>
<dbReference type="Proteomes" id="UP000003656">
    <property type="component" value="Unassembled WGS sequence"/>
</dbReference>
<accession>D1NUU3</accession>